<evidence type="ECO:0000313" key="2">
    <source>
        <dbReference type="EMBL" id="MBB4287668.1"/>
    </source>
</evidence>
<reference evidence="2 3" key="1">
    <citation type="submission" date="2020-08" db="EMBL/GenBank/DDBJ databases">
        <title>Genome sequencing of Purple Non-Sulfur Bacteria from various extreme environments.</title>
        <authorList>
            <person name="Mayer M."/>
        </authorList>
    </citation>
    <scope>NUCLEOTIDE SEQUENCE [LARGE SCALE GENOMIC DNA]</scope>
    <source>
        <strain evidence="2 3">JA135</strain>
    </source>
</reference>
<comment type="caution">
    <text evidence="2">The sequence shown here is derived from an EMBL/GenBank/DDBJ whole genome shotgun (WGS) entry which is preliminary data.</text>
</comment>
<accession>A0A7W6WME1</accession>
<evidence type="ECO:0000313" key="3">
    <source>
        <dbReference type="Proteomes" id="UP000555728"/>
    </source>
</evidence>
<dbReference type="Proteomes" id="UP000555728">
    <property type="component" value="Unassembled WGS sequence"/>
</dbReference>
<dbReference type="GO" id="GO:0003677">
    <property type="term" value="F:DNA binding"/>
    <property type="evidence" value="ECO:0007669"/>
    <property type="project" value="UniProtKB-KW"/>
</dbReference>
<feature type="region of interest" description="Disordered" evidence="1">
    <location>
        <begin position="111"/>
        <end position="131"/>
    </location>
</feature>
<dbReference type="EMBL" id="JACIGI010000046">
    <property type="protein sequence ID" value="MBB4287668.1"/>
    <property type="molecule type" value="Genomic_DNA"/>
</dbReference>
<dbReference type="RefSeq" id="WP_184437651.1">
    <property type="nucleotide sequence ID" value="NZ_JACIGI010000046.1"/>
</dbReference>
<dbReference type="AlphaFoldDB" id="A0A7W6WME1"/>
<name>A0A7W6WME1_9PROT</name>
<feature type="compositionally biased region" description="Low complexity" evidence="1">
    <location>
        <begin position="122"/>
        <end position="131"/>
    </location>
</feature>
<sequence length="154" mass="16614">MADPDFESLVVGTLTVLERLTVVDAANASRAATVSFVGDTLRIESTEAVARVEIRSQAIDHIAVERVRIDGGERVEVHADAVTRLDAGGTGITYMPTWWASYLPEWAGSSHARYQPEHPDSGGPAYAPLLGGDGAALLDDYYARFPDERPEDGE</sequence>
<proteinExistence type="predicted"/>
<gene>
    <name evidence="2" type="ORF">GGD88_003423</name>
</gene>
<evidence type="ECO:0000256" key="1">
    <source>
        <dbReference type="SAM" id="MobiDB-lite"/>
    </source>
</evidence>
<protein>
    <submittedName>
        <fullName evidence="2">DNA-binding transcriptional LysR family regulator</fullName>
    </submittedName>
</protein>
<keyword evidence="2" id="KW-0238">DNA-binding</keyword>
<organism evidence="2 3">
    <name type="scientific">Roseospira goensis</name>
    <dbReference type="NCBI Taxonomy" id="391922"/>
    <lineage>
        <taxon>Bacteria</taxon>
        <taxon>Pseudomonadati</taxon>
        <taxon>Pseudomonadota</taxon>
        <taxon>Alphaproteobacteria</taxon>
        <taxon>Rhodospirillales</taxon>
        <taxon>Rhodospirillaceae</taxon>
        <taxon>Roseospira</taxon>
    </lineage>
</organism>
<keyword evidence="3" id="KW-1185">Reference proteome</keyword>